<dbReference type="InParanoid" id="D8UDM9"/>
<dbReference type="GeneID" id="9627690"/>
<accession>D8UDM9</accession>
<evidence type="ECO:0008006" key="4">
    <source>
        <dbReference type="Google" id="ProtNLM"/>
    </source>
</evidence>
<proteinExistence type="predicted"/>
<protein>
    <recommendedName>
        <fullName evidence="4">Expansin-like EG45 domain-containing protein</fullName>
    </recommendedName>
</protein>
<dbReference type="Proteomes" id="UP000001058">
    <property type="component" value="Unassembled WGS sequence"/>
</dbReference>
<evidence type="ECO:0000313" key="2">
    <source>
        <dbReference type="EMBL" id="EFJ42191.1"/>
    </source>
</evidence>
<evidence type="ECO:0000313" key="3">
    <source>
        <dbReference type="Proteomes" id="UP000001058"/>
    </source>
</evidence>
<organism evidence="3">
    <name type="scientific">Volvox carteri f. nagariensis</name>
    <dbReference type="NCBI Taxonomy" id="3068"/>
    <lineage>
        <taxon>Eukaryota</taxon>
        <taxon>Viridiplantae</taxon>
        <taxon>Chlorophyta</taxon>
        <taxon>core chlorophytes</taxon>
        <taxon>Chlorophyceae</taxon>
        <taxon>CS clade</taxon>
        <taxon>Chlamydomonadales</taxon>
        <taxon>Volvocaceae</taxon>
        <taxon>Volvox</taxon>
    </lineage>
</organism>
<feature type="chain" id="PRO_5003124400" description="Expansin-like EG45 domain-containing protein" evidence="1">
    <location>
        <begin position="32"/>
        <end position="224"/>
    </location>
</feature>
<dbReference type="KEGG" id="vcn:VOLCADRAFT_107381"/>
<name>D8UDM9_VOLCA</name>
<evidence type="ECO:0000256" key="1">
    <source>
        <dbReference type="SAM" id="SignalP"/>
    </source>
</evidence>
<keyword evidence="1" id="KW-0732">Signal</keyword>
<reference evidence="2 3" key="1">
    <citation type="journal article" date="2010" name="Science">
        <title>Genomic analysis of organismal complexity in the multicellular green alga Volvox carteri.</title>
        <authorList>
            <person name="Prochnik S.E."/>
            <person name="Umen J."/>
            <person name="Nedelcu A.M."/>
            <person name="Hallmann A."/>
            <person name="Miller S.M."/>
            <person name="Nishii I."/>
            <person name="Ferris P."/>
            <person name="Kuo A."/>
            <person name="Mitros T."/>
            <person name="Fritz-Laylin L.K."/>
            <person name="Hellsten U."/>
            <person name="Chapman J."/>
            <person name="Simakov O."/>
            <person name="Rensing S.A."/>
            <person name="Terry A."/>
            <person name="Pangilinan J."/>
            <person name="Kapitonov V."/>
            <person name="Jurka J."/>
            <person name="Salamov A."/>
            <person name="Shapiro H."/>
            <person name="Schmutz J."/>
            <person name="Grimwood J."/>
            <person name="Lindquist E."/>
            <person name="Lucas S."/>
            <person name="Grigoriev I.V."/>
            <person name="Schmitt R."/>
            <person name="Kirk D."/>
            <person name="Rokhsar D.S."/>
        </authorList>
    </citation>
    <scope>NUCLEOTIDE SEQUENCE [LARGE SCALE GENOMIC DNA]</scope>
    <source>
        <strain evidence="3">f. Nagariensis / Eve</strain>
    </source>
</reference>
<dbReference type="EMBL" id="GL378385">
    <property type="protein sequence ID" value="EFJ42191.1"/>
    <property type="molecule type" value="Genomic_DNA"/>
</dbReference>
<feature type="signal peptide" evidence="1">
    <location>
        <begin position="1"/>
        <end position="31"/>
    </location>
</feature>
<dbReference type="OrthoDB" id="535454at2759"/>
<dbReference type="RefSeq" id="XP_002956734.1">
    <property type="nucleotide sequence ID" value="XM_002956688.1"/>
</dbReference>
<sequence length="224" mass="24088">MRRNGDLLPAAWIPPVLLALLLVEAAPRSLAATASSCPSGWSPAVGTIYDSWPKPGTTECVAYSGCTWAGMFNNIDGGSSKPCKNGAQWLNGGNGKYDCRFPEATVRGWNIAATYQLDNALLGKKLQVMVQGRPNVTVTVNVKDVCSDSDCGGCCRTNTGNKRWKLIDIEKWPASILLKFNPTPSNFDINNVQTPTSVGLRPGAPERSVMPLCYKDLGPADRLV</sequence>
<gene>
    <name evidence="2" type="ORF">VOLCADRAFT_107381</name>
</gene>
<dbReference type="AlphaFoldDB" id="D8UDM9"/>
<keyword evidence="3" id="KW-1185">Reference proteome</keyword>